<evidence type="ECO:0000256" key="4">
    <source>
        <dbReference type="ARBA" id="ARBA00023157"/>
    </source>
</evidence>
<dbReference type="InterPro" id="IPR050553">
    <property type="entry name" value="Thioredoxin_ResA/DsbE_sf"/>
</dbReference>
<feature type="transmembrane region" description="Helical" evidence="6">
    <location>
        <begin position="6"/>
        <end position="26"/>
    </location>
</feature>
<evidence type="ECO:0000256" key="2">
    <source>
        <dbReference type="ARBA" id="ARBA00007758"/>
    </source>
</evidence>
<organism evidence="8 9">
    <name type="scientific">Sagittula stellata (strain ATCC 700073 / DSM 11524 / E-37)</name>
    <dbReference type="NCBI Taxonomy" id="388399"/>
    <lineage>
        <taxon>Bacteria</taxon>
        <taxon>Pseudomonadati</taxon>
        <taxon>Pseudomonadota</taxon>
        <taxon>Alphaproteobacteria</taxon>
        <taxon>Rhodobacterales</taxon>
        <taxon>Roseobacteraceae</taxon>
        <taxon>Sagittula</taxon>
    </lineage>
</organism>
<dbReference type="PROSITE" id="PS00194">
    <property type="entry name" value="THIOREDOXIN_1"/>
    <property type="match status" value="1"/>
</dbReference>
<dbReference type="AlphaFoldDB" id="A3KA08"/>
<reference evidence="8 9" key="1">
    <citation type="submission" date="2006-06" db="EMBL/GenBank/DDBJ databases">
        <authorList>
            <person name="Moran M.A."/>
            <person name="Ferriera S."/>
            <person name="Johnson J."/>
            <person name="Kravitz S."/>
            <person name="Beeson K."/>
            <person name="Sutton G."/>
            <person name="Rogers Y.-H."/>
            <person name="Friedman R."/>
            <person name="Frazier M."/>
            <person name="Venter J.C."/>
        </authorList>
    </citation>
    <scope>NUCLEOTIDE SEQUENCE [LARGE SCALE GENOMIC DNA]</scope>
    <source>
        <strain evidence="8 9">E-37</strain>
    </source>
</reference>
<keyword evidence="3" id="KW-0201">Cytochrome c-type biogenesis</keyword>
<dbReference type="SUPFAM" id="SSF52833">
    <property type="entry name" value="Thioredoxin-like"/>
    <property type="match status" value="1"/>
</dbReference>
<evidence type="ECO:0000256" key="1">
    <source>
        <dbReference type="ARBA" id="ARBA00004196"/>
    </source>
</evidence>
<dbReference type="PANTHER" id="PTHR42852:SF6">
    <property type="entry name" value="THIOL:DISULFIDE INTERCHANGE PROTEIN DSBE"/>
    <property type="match status" value="1"/>
</dbReference>
<dbReference type="InterPro" id="IPR013766">
    <property type="entry name" value="Thioredoxin_domain"/>
</dbReference>
<keyword evidence="9" id="KW-1185">Reference proteome</keyword>
<dbReference type="PROSITE" id="PS51352">
    <property type="entry name" value="THIOREDOXIN_2"/>
    <property type="match status" value="1"/>
</dbReference>
<comment type="subcellular location">
    <subcellularLocation>
        <location evidence="1">Cell envelope</location>
    </subcellularLocation>
</comment>
<evidence type="ECO:0000256" key="6">
    <source>
        <dbReference type="SAM" id="Phobius"/>
    </source>
</evidence>
<dbReference type="GO" id="GO:0030288">
    <property type="term" value="C:outer membrane-bounded periplasmic space"/>
    <property type="evidence" value="ECO:0007669"/>
    <property type="project" value="InterPro"/>
</dbReference>
<dbReference type="GO" id="GO:0015036">
    <property type="term" value="F:disulfide oxidoreductase activity"/>
    <property type="evidence" value="ECO:0007669"/>
    <property type="project" value="InterPro"/>
</dbReference>
<accession>A3KA08</accession>
<keyword evidence="5" id="KW-0676">Redox-active center</keyword>
<keyword evidence="6" id="KW-0812">Transmembrane</keyword>
<dbReference type="InterPro" id="IPR004799">
    <property type="entry name" value="Periplasmic_diS_OxRdtase_DsbE"/>
</dbReference>
<proteinExistence type="inferred from homology"/>
<name>A3KA08_SAGS3</name>
<evidence type="ECO:0000313" key="9">
    <source>
        <dbReference type="Proteomes" id="UP000005713"/>
    </source>
</evidence>
<keyword evidence="6" id="KW-0472">Membrane</keyword>
<keyword evidence="4" id="KW-1015">Disulfide bond</keyword>
<keyword evidence="6" id="KW-1133">Transmembrane helix</keyword>
<evidence type="ECO:0000259" key="7">
    <source>
        <dbReference type="PROSITE" id="PS51352"/>
    </source>
</evidence>
<feature type="domain" description="Thioredoxin" evidence="7">
    <location>
        <begin position="38"/>
        <end position="179"/>
    </location>
</feature>
<dbReference type="InterPro" id="IPR036249">
    <property type="entry name" value="Thioredoxin-like_sf"/>
</dbReference>
<dbReference type="OrthoDB" id="9799347at2"/>
<dbReference type="Pfam" id="PF08534">
    <property type="entry name" value="Redoxin"/>
    <property type="match status" value="1"/>
</dbReference>
<evidence type="ECO:0000256" key="3">
    <source>
        <dbReference type="ARBA" id="ARBA00022748"/>
    </source>
</evidence>
<gene>
    <name evidence="8" type="ORF">SSE37_25123</name>
</gene>
<dbReference type="InterPro" id="IPR017937">
    <property type="entry name" value="Thioredoxin_CS"/>
</dbReference>
<dbReference type="Gene3D" id="3.40.30.10">
    <property type="entry name" value="Glutaredoxin"/>
    <property type="match status" value="1"/>
</dbReference>
<dbReference type="eggNOG" id="COG0526">
    <property type="taxonomic scope" value="Bacteria"/>
</dbReference>
<protein>
    <submittedName>
        <fullName evidence="8">Periplasmic protein thiol:disulfide oxidoreductase, DsbE subfamily</fullName>
    </submittedName>
</protein>
<dbReference type="GO" id="GO:0017004">
    <property type="term" value="P:cytochrome complex assembly"/>
    <property type="evidence" value="ECO:0007669"/>
    <property type="project" value="UniProtKB-KW"/>
</dbReference>
<dbReference type="RefSeq" id="WP_005863360.1">
    <property type="nucleotide sequence ID" value="NZ_AAYA01000020.1"/>
</dbReference>
<comment type="caution">
    <text evidence="8">The sequence shown here is derived from an EMBL/GenBank/DDBJ whole genome shotgun (WGS) entry which is preliminary data.</text>
</comment>
<sequence>MSKVSPLMILPPVIFAAFGVMAYLGLKNSDETHRLESVFEGKPVPAMTDVALEGHPGITPEMLARGEVVLVNFWASWCPPCRAEHPQLLALQADGLPILGVNFKDQAKNAVSYLEDEGSPFEAVAFDPNGRTAIDWGVTAPPETFIVDGDGTVLFKFVGPLVGSDYEQRFVPELEKALAD</sequence>
<evidence type="ECO:0000256" key="5">
    <source>
        <dbReference type="ARBA" id="ARBA00023284"/>
    </source>
</evidence>
<dbReference type="NCBIfam" id="TIGR00385">
    <property type="entry name" value="dsbE"/>
    <property type="match status" value="1"/>
</dbReference>
<dbReference type="EMBL" id="AAYA01000020">
    <property type="protein sequence ID" value="EBA05951.1"/>
    <property type="molecule type" value="Genomic_DNA"/>
</dbReference>
<dbReference type="InterPro" id="IPR013740">
    <property type="entry name" value="Redoxin"/>
</dbReference>
<dbReference type="CDD" id="cd03010">
    <property type="entry name" value="TlpA_like_DsbE"/>
    <property type="match status" value="1"/>
</dbReference>
<dbReference type="PANTHER" id="PTHR42852">
    <property type="entry name" value="THIOL:DISULFIDE INTERCHANGE PROTEIN DSBE"/>
    <property type="match status" value="1"/>
</dbReference>
<comment type="similarity">
    <text evidence="2">Belongs to the thioredoxin family. DsbE subfamily.</text>
</comment>
<dbReference type="Proteomes" id="UP000005713">
    <property type="component" value="Unassembled WGS sequence"/>
</dbReference>
<evidence type="ECO:0000313" key="8">
    <source>
        <dbReference type="EMBL" id="EBA05951.1"/>
    </source>
</evidence>